<proteinExistence type="predicted"/>
<dbReference type="SUPFAM" id="SSF54427">
    <property type="entry name" value="NTF2-like"/>
    <property type="match status" value="1"/>
</dbReference>
<dbReference type="AlphaFoldDB" id="A0A6J4IYV9"/>
<evidence type="ECO:0000313" key="2">
    <source>
        <dbReference type="EMBL" id="CAA9265576.1"/>
    </source>
</evidence>
<dbReference type="Pfam" id="PF12680">
    <property type="entry name" value="SnoaL_2"/>
    <property type="match status" value="1"/>
</dbReference>
<dbReference type="Gene3D" id="3.10.450.50">
    <property type="match status" value="1"/>
</dbReference>
<dbReference type="EMBL" id="CADCTL010000198">
    <property type="protein sequence ID" value="CAA9265576.1"/>
    <property type="molecule type" value="Genomic_DNA"/>
</dbReference>
<organism evidence="2">
    <name type="scientific">uncultured Acetobacteraceae bacterium</name>
    <dbReference type="NCBI Taxonomy" id="169975"/>
    <lineage>
        <taxon>Bacteria</taxon>
        <taxon>Pseudomonadati</taxon>
        <taxon>Pseudomonadota</taxon>
        <taxon>Alphaproteobacteria</taxon>
        <taxon>Acetobacterales</taxon>
        <taxon>Acetobacteraceae</taxon>
        <taxon>environmental samples</taxon>
    </lineage>
</organism>
<name>A0A6J4IYV9_9PROT</name>
<feature type="domain" description="SnoaL-like" evidence="1">
    <location>
        <begin position="21"/>
        <end position="111"/>
    </location>
</feature>
<reference evidence="2" key="1">
    <citation type="submission" date="2020-02" db="EMBL/GenBank/DDBJ databases">
        <authorList>
            <person name="Meier V. D."/>
        </authorList>
    </citation>
    <scope>NUCLEOTIDE SEQUENCE</scope>
    <source>
        <strain evidence="2">AVDCRST_MAG04</strain>
    </source>
</reference>
<evidence type="ECO:0000259" key="1">
    <source>
        <dbReference type="Pfam" id="PF12680"/>
    </source>
</evidence>
<sequence length="128" mass="13763">MAGEPTAHEVMRRWFAKPDPSLLHPAIEWHVPGYPVPRSVYLGPDAVFGEFFPALRRPFGTWGAKVRDMFPAADGERVTVVGDYEGTTLGGSPVSIPFIHVWTVRDGKVVHVVSGADTAALAAASHSG</sequence>
<accession>A0A6J4IYV9</accession>
<protein>
    <recommendedName>
        <fullName evidence="1">SnoaL-like domain-containing protein</fullName>
    </recommendedName>
</protein>
<dbReference type="InterPro" id="IPR032710">
    <property type="entry name" value="NTF2-like_dom_sf"/>
</dbReference>
<gene>
    <name evidence="2" type="ORF">AVDCRST_MAG04-2825</name>
</gene>
<dbReference type="InterPro" id="IPR037401">
    <property type="entry name" value="SnoaL-like"/>
</dbReference>